<organism evidence="1 2">
    <name type="scientific">Candidatus Nomurabacteria bacterium GW2011_GWB1_37_5</name>
    <dbReference type="NCBI Taxonomy" id="1618742"/>
    <lineage>
        <taxon>Bacteria</taxon>
        <taxon>Candidatus Nomuraibacteriota</taxon>
    </lineage>
</organism>
<proteinExistence type="predicted"/>
<sequence>MFTNINDGLQVYKNEVVSYLSFFNSLNGHMPGLGSPDYLKMIQLNNNINDTVNKYSLTANETKVIDKELGINN</sequence>
<dbReference type="Proteomes" id="UP000033876">
    <property type="component" value="Unassembled WGS sequence"/>
</dbReference>
<reference evidence="1 2" key="1">
    <citation type="journal article" date="2015" name="Nature">
        <title>rRNA introns, odd ribosomes, and small enigmatic genomes across a large radiation of phyla.</title>
        <authorList>
            <person name="Brown C.T."/>
            <person name="Hug L.A."/>
            <person name="Thomas B.C."/>
            <person name="Sharon I."/>
            <person name="Castelle C.J."/>
            <person name="Singh A."/>
            <person name="Wilkins M.J."/>
            <person name="Williams K.H."/>
            <person name="Banfield J.F."/>
        </authorList>
    </citation>
    <scope>NUCLEOTIDE SEQUENCE [LARGE SCALE GENOMIC DNA]</scope>
</reference>
<accession>A0A0G0H0Q8</accession>
<evidence type="ECO:0000313" key="1">
    <source>
        <dbReference type="EMBL" id="KKQ35787.1"/>
    </source>
</evidence>
<evidence type="ECO:0000313" key="2">
    <source>
        <dbReference type="Proteomes" id="UP000033876"/>
    </source>
</evidence>
<dbReference type="EMBL" id="LBTF01000005">
    <property type="protein sequence ID" value="KKQ35787.1"/>
    <property type="molecule type" value="Genomic_DNA"/>
</dbReference>
<comment type="caution">
    <text evidence="1">The sequence shown here is derived from an EMBL/GenBank/DDBJ whole genome shotgun (WGS) entry which is preliminary data.</text>
</comment>
<dbReference type="AlphaFoldDB" id="A0A0G0H0Q8"/>
<protein>
    <submittedName>
        <fullName evidence="1">Uncharacterized protein</fullName>
    </submittedName>
</protein>
<gene>
    <name evidence="1" type="ORF">US50_C0005G0023</name>
</gene>
<name>A0A0G0H0Q8_9BACT</name>